<dbReference type="SUPFAM" id="SSF56601">
    <property type="entry name" value="beta-lactamase/transpeptidase-like"/>
    <property type="match status" value="1"/>
</dbReference>
<comment type="catalytic activity">
    <reaction evidence="1">
        <text>a beta-lactam + H2O = a substituted beta-amino acid</text>
        <dbReference type="Rhea" id="RHEA:20401"/>
        <dbReference type="ChEBI" id="CHEBI:15377"/>
        <dbReference type="ChEBI" id="CHEBI:35627"/>
        <dbReference type="ChEBI" id="CHEBI:140347"/>
        <dbReference type="EC" id="3.5.2.6"/>
    </reaction>
</comment>
<evidence type="ECO:0000256" key="2">
    <source>
        <dbReference type="ARBA" id="ARBA00009009"/>
    </source>
</evidence>
<dbReference type="Proteomes" id="UP000190150">
    <property type="component" value="Unassembled WGS sequence"/>
</dbReference>
<dbReference type="GO" id="GO:0030655">
    <property type="term" value="P:beta-lactam antibiotic catabolic process"/>
    <property type="evidence" value="ECO:0007669"/>
    <property type="project" value="InterPro"/>
</dbReference>
<dbReference type="STRING" id="1513896.SAMN05660841_02980"/>
<protein>
    <recommendedName>
        <fullName evidence="3">beta-lactamase</fullName>
        <ecNumber evidence="3">3.5.2.6</ecNumber>
    </recommendedName>
</protein>
<dbReference type="InterPro" id="IPR045155">
    <property type="entry name" value="Beta-lactam_cat"/>
</dbReference>
<evidence type="ECO:0000313" key="6">
    <source>
        <dbReference type="Proteomes" id="UP000190150"/>
    </source>
</evidence>
<organism evidence="5 6">
    <name type="scientific">Sphingobacterium nematocida</name>
    <dbReference type="NCBI Taxonomy" id="1513896"/>
    <lineage>
        <taxon>Bacteria</taxon>
        <taxon>Pseudomonadati</taxon>
        <taxon>Bacteroidota</taxon>
        <taxon>Sphingobacteriia</taxon>
        <taxon>Sphingobacteriales</taxon>
        <taxon>Sphingobacteriaceae</taxon>
        <taxon>Sphingobacterium</taxon>
    </lineage>
</organism>
<evidence type="ECO:0000313" key="5">
    <source>
        <dbReference type="EMBL" id="SKB90622.1"/>
    </source>
</evidence>
<dbReference type="InterPro" id="IPR012338">
    <property type="entry name" value="Beta-lactam/transpept-like"/>
</dbReference>
<evidence type="ECO:0000259" key="4">
    <source>
        <dbReference type="Pfam" id="PF13354"/>
    </source>
</evidence>
<dbReference type="PANTHER" id="PTHR35333">
    <property type="entry name" value="BETA-LACTAMASE"/>
    <property type="match status" value="1"/>
</dbReference>
<feature type="domain" description="Beta-lactamase class A catalytic" evidence="4">
    <location>
        <begin position="27"/>
        <end position="242"/>
    </location>
</feature>
<dbReference type="GO" id="GO:0046677">
    <property type="term" value="P:response to antibiotic"/>
    <property type="evidence" value="ECO:0007669"/>
    <property type="project" value="InterPro"/>
</dbReference>
<reference evidence="6" key="1">
    <citation type="submission" date="2017-02" db="EMBL/GenBank/DDBJ databases">
        <authorList>
            <person name="Varghese N."/>
            <person name="Submissions S."/>
        </authorList>
    </citation>
    <scope>NUCLEOTIDE SEQUENCE [LARGE SCALE GENOMIC DNA]</scope>
    <source>
        <strain evidence="6">DSM 24091</strain>
    </source>
</reference>
<keyword evidence="6" id="KW-1185">Reference proteome</keyword>
<dbReference type="InterPro" id="IPR000871">
    <property type="entry name" value="Beta-lactam_class-A"/>
</dbReference>
<dbReference type="Gene3D" id="3.40.710.10">
    <property type="entry name" value="DD-peptidase/beta-lactamase superfamily"/>
    <property type="match status" value="1"/>
</dbReference>
<name>A0A1T5F351_9SPHI</name>
<comment type="similarity">
    <text evidence="2">Belongs to the class-A beta-lactamase family.</text>
</comment>
<proteinExistence type="inferred from homology"/>
<sequence length="284" mass="32103">MAYAQKVDRALEHKIKKEINGFQGDVGIYVHQLKTNKIVSINADTVFPTASIVKVPILVGVFQKIAQGELKLNQAFKYSDKRAYGGSGLMQFYKDSAQTDLSTMISLMLTYSDNVTSIWLQELSGGGAMINPLMDQLGLEQTKVNSRTPGREKIWEEYGWGQTTPREMAKLFTLIRNGQVVDARHSDKMYRYLKNQFYNGRSLSQLPPEVNAIAKTGSVDQARGEVILVNAPSGDYVFCILTKNNKDARWTDDNEAEELTRKLSSIIWNHFEPKHPFQSFKPIN</sequence>
<dbReference type="PANTHER" id="PTHR35333:SF3">
    <property type="entry name" value="BETA-LACTAMASE-TYPE TRANSPEPTIDASE FOLD CONTAINING PROTEIN"/>
    <property type="match status" value="1"/>
</dbReference>
<evidence type="ECO:0000256" key="1">
    <source>
        <dbReference type="ARBA" id="ARBA00001526"/>
    </source>
</evidence>
<dbReference type="GO" id="GO:0008800">
    <property type="term" value="F:beta-lactamase activity"/>
    <property type="evidence" value="ECO:0007669"/>
    <property type="project" value="UniProtKB-EC"/>
</dbReference>
<accession>A0A1T5F351</accession>
<dbReference type="EC" id="3.5.2.6" evidence="3"/>
<dbReference type="RefSeq" id="WP_245801055.1">
    <property type="nucleotide sequence ID" value="NZ_FUZF01000014.1"/>
</dbReference>
<gene>
    <name evidence="5" type="ORF">SAMN05660841_02980</name>
</gene>
<dbReference type="EMBL" id="FUZF01000014">
    <property type="protein sequence ID" value="SKB90622.1"/>
    <property type="molecule type" value="Genomic_DNA"/>
</dbReference>
<dbReference type="AlphaFoldDB" id="A0A1T5F351"/>
<evidence type="ECO:0000256" key="3">
    <source>
        <dbReference type="ARBA" id="ARBA00012865"/>
    </source>
</evidence>
<dbReference type="Pfam" id="PF13354">
    <property type="entry name" value="Beta-lactamase2"/>
    <property type="match status" value="1"/>
</dbReference>